<comment type="caution">
    <text evidence="6">The sequence shown here is derived from an EMBL/GenBank/DDBJ whole genome shotgun (WGS) entry which is preliminary data.</text>
</comment>
<dbReference type="EC" id="6.5.1.1" evidence="2"/>
<dbReference type="Proteomes" id="UP000712713">
    <property type="component" value="Unassembled WGS sequence"/>
</dbReference>
<reference evidence="6" key="2">
    <citation type="submission" date="2021-09" db="EMBL/GenBank/DDBJ databases">
        <authorList>
            <person name="Gilroy R."/>
        </authorList>
    </citation>
    <scope>NUCLEOTIDE SEQUENCE</scope>
    <source>
        <strain evidence="6">ChiGjej3B3-7470</strain>
    </source>
</reference>
<organism evidence="6 7">
    <name type="scientific">Tessaracoccus flavescens</name>
    <dbReference type="NCBI Taxonomy" id="399497"/>
    <lineage>
        <taxon>Bacteria</taxon>
        <taxon>Bacillati</taxon>
        <taxon>Actinomycetota</taxon>
        <taxon>Actinomycetes</taxon>
        <taxon>Propionibacteriales</taxon>
        <taxon>Propionibacteriaceae</taxon>
        <taxon>Tessaracoccus</taxon>
    </lineage>
</organism>
<dbReference type="SUPFAM" id="SSF56091">
    <property type="entry name" value="DNA ligase/mRNA capping enzyme, catalytic domain"/>
    <property type="match status" value="1"/>
</dbReference>
<dbReference type="PROSITE" id="PS50160">
    <property type="entry name" value="DNA_LIGASE_A3"/>
    <property type="match status" value="1"/>
</dbReference>
<dbReference type="AlphaFoldDB" id="A0A921EQT2"/>
<evidence type="ECO:0000256" key="2">
    <source>
        <dbReference type="ARBA" id="ARBA00012727"/>
    </source>
</evidence>
<evidence type="ECO:0000256" key="1">
    <source>
        <dbReference type="ARBA" id="ARBA00007572"/>
    </source>
</evidence>
<dbReference type="PANTHER" id="PTHR45674">
    <property type="entry name" value="DNA LIGASE 1/3 FAMILY MEMBER"/>
    <property type="match status" value="1"/>
</dbReference>
<dbReference type="Gene3D" id="3.30.1490.70">
    <property type="match status" value="1"/>
</dbReference>
<proteinExistence type="inferred from homology"/>
<dbReference type="GO" id="GO:0005524">
    <property type="term" value="F:ATP binding"/>
    <property type="evidence" value="ECO:0007669"/>
    <property type="project" value="InterPro"/>
</dbReference>
<protein>
    <recommendedName>
        <fullName evidence="2">DNA ligase (ATP)</fullName>
        <ecNumber evidence="2">6.5.1.1</ecNumber>
    </recommendedName>
</protein>
<dbReference type="Gene3D" id="2.40.50.140">
    <property type="entry name" value="Nucleic acid-binding proteins"/>
    <property type="match status" value="1"/>
</dbReference>
<evidence type="ECO:0000256" key="4">
    <source>
        <dbReference type="ARBA" id="ARBA00034003"/>
    </source>
</evidence>
<reference evidence="6" key="1">
    <citation type="journal article" date="2021" name="PeerJ">
        <title>Extensive microbial diversity within the chicken gut microbiome revealed by metagenomics and culture.</title>
        <authorList>
            <person name="Gilroy R."/>
            <person name="Ravi A."/>
            <person name="Getino M."/>
            <person name="Pursley I."/>
            <person name="Horton D.L."/>
            <person name="Alikhan N.F."/>
            <person name="Baker D."/>
            <person name="Gharbi K."/>
            <person name="Hall N."/>
            <person name="Watson M."/>
            <person name="Adriaenssens E.M."/>
            <person name="Foster-Nyarko E."/>
            <person name="Jarju S."/>
            <person name="Secka A."/>
            <person name="Antonio M."/>
            <person name="Oren A."/>
            <person name="Chaudhuri R.R."/>
            <person name="La Ragione R."/>
            <person name="Hildebrand F."/>
            <person name="Pallen M.J."/>
        </authorList>
    </citation>
    <scope>NUCLEOTIDE SEQUENCE</scope>
    <source>
        <strain evidence="6">ChiGjej3B3-7470</strain>
    </source>
</reference>
<keyword evidence="3 6" id="KW-0436">Ligase</keyword>
<dbReference type="EMBL" id="DYZF01000284">
    <property type="protein sequence ID" value="HJE52527.1"/>
    <property type="molecule type" value="Genomic_DNA"/>
</dbReference>
<accession>A0A921EQT2</accession>
<dbReference type="GO" id="GO:0006310">
    <property type="term" value="P:DNA recombination"/>
    <property type="evidence" value="ECO:0007669"/>
    <property type="project" value="InterPro"/>
</dbReference>
<dbReference type="InterPro" id="IPR016059">
    <property type="entry name" value="DNA_ligase_ATP-dep_CS"/>
</dbReference>
<dbReference type="CDD" id="cd07906">
    <property type="entry name" value="Adenylation_DNA_ligase_LigD_LigC"/>
    <property type="match status" value="1"/>
</dbReference>
<dbReference type="InterPro" id="IPR012309">
    <property type="entry name" value="DNA_ligase_ATP-dep_C"/>
</dbReference>
<evidence type="ECO:0000313" key="6">
    <source>
        <dbReference type="EMBL" id="HJE52527.1"/>
    </source>
</evidence>
<dbReference type="NCBIfam" id="TIGR02779">
    <property type="entry name" value="NHEJ_ligase_lig"/>
    <property type="match status" value="1"/>
</dbReference>
<dbReference type="InterPro" id="IPR050191">
    <property type="entry name" value="ATP-dep_DNA_ligase"/>
</dbReference>
<dbReference type="Gene3D" id="3.30.470.30">
    <property type="entry name" value="DNA ligase/mRNA capping enzyme"/>
    <property type="match status" value="1"/>
</dbReference>
<dbReference type="GO" id="GO:0006281">
    <property type="term" value="P:DNA repair"/>
    <property type="evidence" value="ECO:0007669"/>
    <property type="project" value="InterPro"/>
</dbReference>
<sequence length="323" mass="35621">MRPMLATPTRTPGVPPTGDEWLHEVKWDGVRAVGHVTGGQFRLFNRTEGDITDGYPEVVEGTDTLPDLIVDGELVVLDSDGIPSFHEIAHRMHARNPAHVARHMKERPAIFVVFDLLALDGRDLTRLPLAERRALLEGLGLTPRVWQLSESYDDGAALAEFTRNAGLEGVVSKKRTSQYLPGARSTDWVKTAHRAEVVTVIGGWLPETDAPDRLGAVWVGNVANAETFEDNPVLYSLGRVGSGLSQKQRAALLTVLRDIERDTPAFDRLPADPEIKRTRWVEPLLCVQVRYLNVTPSGSLRQPVLMSLRPDVSPLDADAAELN</sequence>
<dbReference type="SUPFAM" id="SSF50249">
    <property type="entry name" value="Nucleic acid-binding proteins"/>
    <property type="match status" value="1"/>
</dbReference>
<dbReference type="CDD" id="cd07971">
    <property type="entry name" value="OBF_DNA_ligase_LigD"/>
    <property type="match status" value="1"/>
</dbReference>
<dbReference type="Pfam" id="PF04679">
    <property type="entry name" value="DNA_ligase_A_C"/>
    <property type="match status" value="1"/>
</dbReference>
<comment type="catalytic activity">
    <reaction evidence="4">
        <text>ATP + (deoxyribonucleotide)n-3'-hydroxyl + 5'-phospho-(deoxyribonucleotide)m = (deoxyribonucleotide)n+m + AMP + diphosphate.</text>
        <dbReference type="EC" id="6.5.1.1"/>
    </reaction>
</comment>
<dbReference type="InterPro" id="IPR014146">
    <property type="entry name" value="LigD_ligase_dom"/>
</dbReference>
<comment type="similarity">
    <text evidence="1">Belongs to the ATP-dependent DNA ligase family.</text>
</comment>
<dbReference type="GO" id="GO:0003910">
    <property type="term" value="F:DNA ligase (ATP) activity"/>
    <property type="evidence" value="ECO:0007669"/>
    <property type="project" value="UniProtKB-EC"/>
</dbReference>
<evidence type="ECO:0000259" key="5">
    <source>
        <dbReference type="PROSITE" id="PS50160"/>
    </source>
</evidence>
<gene>
    <name evidence="6" type="primary">ligD</name>
    <name evidence="6" type="ORF">K8V15_11240</name>
</gene>
<name>A0A921EQT2_9ACTN</name>
<dbReference type="InterPro" id="IPR012310">
    <property type="entry name" value="DNA_ligase_ATP-dep_cent"/>
</dbReference>
<feature type="domain" description="ATP-dependent DNA ligase family profile" evidence="5">
    <location>
        <begin position="111"/>
        <end position="190"/>
    </location>
</feature>
<dbReference type="PROSITE" id="PS00697">
    <property type="entry name" value="DNA_LIGASE_A1"/>
    <property type="match status" value="1"/>
</dbReference>
<evidence type="ECO:0000256" key="3">
    <source>
        <dbReference type="ARBA" id="ARBA00022598"/>
    </source>
</evidence>
<dbReference type="PANTHER" id="PTHR45674:SF4">
    <property type="entry name" value="DNA LIGASE 1"/>
    <property type="match status" value="1"/>
</dbReference>
<evidence type="ECO:0000313" key="7">
    <source>
        <dbReference type="Proteomes" id="UP000712713"/>
    </source>
</evidence>
<dbReference type="InterPro" id="IPR012340">
    <property type="entry name" value="NA-bd_OB-fold"/>
</dbReference>
<dbReference type="Pfam" id="PF01068">
    <property type="entry name" value="DNA_ligase_A_M"/>
    <property type="match status" value="1"/>
</dbReference>